<keyword evidence="6" id="KW-1185">Reference proteome</keyword>
<dbReference type="Proteomes" id="UP001461960">
    <property type="component" value="Unassembled WGS sequence"/>
</dbReference>
<gene>
    <name evidence="5" type="ORF">AAIR29_08565</name>
</gene>
<evidence type="ECO:0000256" key="3">
    <source>
        <dbReference type="PROSITE-ProRule" id="PRU10038"/>
    </source>
</evidence>
<dbReference type="EMBL" id="JBDGHN010000005">
    <property type="protein sequence ID" value="MEN2751683.1"/>
    <property type="molecule type" value="Genomic_DNA"/>
</dbReference>
<dbReference type="PROSITE" id="PS01173">
    <property type="entry name" value="LIPASE_GDXG_HIS"/>
    <property type="match status" value="1"/>
</dbReference>
<dbReference type="InterPro" id="IPR050300">
    <property type="entry name" value="GDXG_lipolytic_enzyme"/>
</dbReference>
<feature type="active site" evidence="3">
    <location>
        <position position="287"/>
    </location>
</feature>
<name>A0ABU9X8F4_9GAMM</name>
<protein>
    <submittedName>
        <fullName evidence="5">Alpha/beta hydrolase</fullName>
    </submittedName>
</protein>
<dbReference type="PANTHER" id="PTHR48081">
    <property type="entry name" value="AB HYDROLASE SUPERFAMILY PROTEIN C4A8.06C"/>
    <property type="match status" value="1"/>
</dbReference>
<organism evidence="5 6">
    <name type="scientific">Psychrobacter saeujeotis</name>
    <dbReference type="NCBI Taxonomy" id="3143436"/>
    <lineage>
        <taxon>Bacteria</taxon>
        <taxon>Pseudomonadati</taxon>
        <taxon>Pseudomonadota</taxon>
        <taxon>Gammaproteobacteria</taxon>
        <taxon>Moraxellales</taxon>
        <taxon>Moraxellaceae</taxon>
        <taxon>Psychrobacter</taxon>
    </lineage>
</organism>
<dbReference type="GO" id="GO:0016787">
    <property type="term" value="F:hydrolase activity"/>
    <property type="evidence" value="ECO:0007669"/>
    <property type="project" value="UniProtKB-KW"/>
</dbReference>
<dbReference type="PANTHER" id="PTHR48081:SF8">
    <property type="entry name" value="ALPHA_BETA HYDROLASE FOLD-3 DOMAIN-CONTAINING PROTEIN-RELATED"/>
    <property type="match status" value="1"/>
</dbReference>
<dbReference type="InterPro" id="IPR029058">
    <property type="entry name" value="AB_hydrolase_fold"/>
</dbReference>
<dbReference type="InterPro" id="IPR013094">
    <property type="entry name" value="AB_hydrolase_3"/>
</dbReference>
<feature type="domain" description="Alpha/beta hydrolase fold-3" evidence="4">
    <location>
        <begin position="209"/>
        <end position="435"/>
    </location>
</feature>
<accession>A0ABU9X8F4</accession>
<comment type="caution">
    <text evidence="5">The sequence shown here is derived from an EMBL/GenBank/DDBJ whole genome shotgun (WGS) entry which is preliminary data.</text>
</comment>
<reference evidence="5 6" key="1">
    <citation type="submission" date="2024-05" db="EMBL/GenBank/DDBJ databases">
        <authorList>
            <person name="Kim H.-Y."/>
            <person name="Kim E."/>
            <person name="Cai Y."/>
            <person name="Yang S.-M."/>
            <person name="Lee W."/>
        </authorList>
    </citation>
    <scope>NUCLEOTIDE SEQUENCE [LARGE SCALE GENOMIC DNA]</scope>
    <source>
        <strain evidence="5 6">FBL11</strain>
    </source>
</reference>
<evidence type="ECO:0000313" key="5">
    <source>
        <dbReference type="EMBL" id="MEN2751683.1"/>
    </source>
</evidence>
<proteinExistence type="inferred from homology"/>
<evidence type="ECO:0000256" key="1">
    <source>
        <dbReference type="ARBA" id="ARBA00010515"/>
    </source>
</evidence>
<dbReference type="Pfam" id="PF07859">
    <property type="entry name" value="Abhydrolase_3"/>
    <property type="match status" value="1"/>
</dbReference>
<dbReference type="InterPro" id="IPR002168">
    <property type="entry name" value="Lipase_GDXG_HIS_AS"/>
</dbReference>
<comment type="similarity">
    <text evidence="1">Belongs to the 'GDXG' lipolytic enzyme family.</text>
</comment>
<dbReference type="Gene3D" id="3.40.50.1820">
    <property type="entry name" value="alpha/beta hydrolase"/>
    <property type="match status" value="1"/>
</dbReference>
<keyword evidence="2 5" id="KW-0378">Hydrolase</keyword>
<evidence type="ECO:0000259" key="4">
    <source>
        <dbReference type="Pfam" id="PF07859"/>
    </source>
</evidence>
<evidence type="ECO:0000256" key="2">
    <source>
        <dbReference type="ARBA" id="ARBA00022801"/>
    </source>
</evidence>
<sequence>MPVLPTPSVNVLVNNIATIIKALRNRANSEAPKDGSLNVSNLSISRLNHRHSKDTLHLPARYQKHALHHMLRSLGYLPTPLLEKLNALVNGADIQKYPHADAHMRLIIALNNKLKRPLSLDSLPTLRHKFAADAVAMQAPDVWQQIDNQSRLPIALNTKTRTQRKAKTGAVVRWQDDIIANADGDDMTVRCYQQHKQGDAKTNIDKTVMLFFHGGGFCIGDINTHHEFCHTVCRQTGWSVVSVDYRLAPEHAAPIALRDCLAAYEWLTKHCPTLGALPSRIVLSGDSAGGCLAILVAQQITAPDATQWLNLELDAEDIISKLQDLPSPLAQLPLYPVTDIEATYPSWALYGKDLLLDYNDVEVFDTAYMQHSTLTGSHPLTSPMHGHNAHMCPSYIVAAELDILRDEALVYADQLQDSRIATKTYTVLGAPHGFIHLMSIHKGVGRETTDIIDKFASFVRQLLTTKSD</sequence>
<dbReference type="RefSeq" id="WP_345832217.1">
    <property type="nucleotide sequence ID" value="NZ_JBDGHN010000005.1"/>
</dbReference>
<evidence type="ECO:0000313" key="6">
    <source>
        <dbReference type="Proteomes" id="UP001461960"/>
    </source>
</evidence>
<dbReference type="SUPFAM" id="SSF53474">
    <property type="entry name" value="alpha/beta-Hydrolases"/>
    <property type="match status" value="1"/>
</dbReference>
<dbReference type="PROSITE" id="PS01174">
    <property type="entry name" value="LIPASE_GDXG_SER"/>
    <property type="match status" value="1"/>
</dbReference>
<dbReference type="InterPro" id="IPR033140">
    <property type="entry name" value="Lipase_GDXG_put_SER_AS"/>
</dbReference>